<dbReference type="EMBL" id="WWCM01000021">
    <property type="protein sequence ID" value="MYM41739.1"/>
    <property type="molecule type" value="Genomic_DNA"/>
</dbReference>
<evidence type="ECO:0000256" key="1">
    <source>
        <dbReference type="ARBA" id="ARBA00004651"/>
    </source>
</evidence>
<name>A0ABW9VSG7_9BURK</name>
<keyword evidence="2" id="KW-1003">Cell membrane</keyword>
<organism evidence="8 9">
    <name type="scientific">Duganella qianjiadongensis</name>
    <dbReference type="NCBI Taxonomy" id="2692176"/>
    <lineage>
        <taxon>Bacteria</taxon>
        <taxon>Pseudomonadati</taxon>
        <taxon>Pseudomonadota</taxon>
        <taxon>Betaproteobacteria</taxon>
        <taxon>Burkholderiales</taxon>
        <taxon>Oxalobacteraceae</taxon>
        <taxon>Telluria group</taxon>
        <taxon>Duganella</taxon>
    </lineage>
</organism>
<sequence length="157" mass="17074">MKKSAAFMALMLQCGWLAGVQAGEAHGSMAEAEAMVQQAVALVKSAGPDKAYKSFTEHPNGAFRDKDMYVFVYDFEGNCLAQGANAKMVGKNLYIMKDVDGKPFIKDMIDMVKSKGKGWYGPYKFNNAATNSYDLKKSYCAQGAANTMVCVGIYEGN</sequence>
<dbReference type="GO" id="GO:0016301">
    <property type="term" value="F:kinase activity"/>
    <property type="evidence" value="ECO:0007669"/>
    <property type="project" value="UniProtKB-KW"/>
</dbReference>
<comment type="caution">
    <text evidence="8">The sequence shown here is derived from an EMBL/GenBank/DDBJ whole genome shotgun (WGS) entry which is preliminary data.</text>
</comment>
<evidence type="ECO:0000256" key="6">
    <source>
        <dbReference type="SAM" id="SignalP"/>
    </source>
</evidence>
<evidence type="ECO:0000259" key="7">
    <source>
        <dbReference type="SMART" id="SM01049"/>
    </source>
</evidence>
<dbReference type="Gene3D" id="3.30.450.20">
    <property type="entry name" value="PAS domain"/>
    <property type="match status" value="1"/>
</dbReference>
<feature type="chain" id="PRO_5045106247" evidence="6">
    <location>
        <begin position="19"/>
        <end position="157"/>
    </location>
</feature>
<evidence type="ECO:0000313" key="8">
    <source>
        <dbReference type="EMBL" id="MYM41739.1"/>
    </source>
</evidence>
<keyword evidence="8" id="KW-0808">Transferase</keyword>
<proteinExistence type="predicted"/>
<reference evidence="8 9" key="1">
    <citation type="submission" date="2019-12" db="EMBL/GenBank/DDBJ databases">
        <title>Novel species isolated from a subtropical stream in China.</title>
        <authorList>
            <person name="Lu H."/>
        </authorList>
    </citation>
    <scope>NUCLEOTIDE SEQUENCE [LARGE SCALE GENOMIC DNA]</scope>
    <source>
        <strain evidence="8 9">CY13W</strain>
    </source>
</reference>
<comment type="subcellular location">
    <subcellularLocation>
        <location evidence="1">Cell membrane</location>
        <topology evidence="1">Multi-pass membrane protein</topology>
    </subcellularLocation>
</comment>
<evidence type="ECO:0000256" key="3">
    <source>
        <dbReference type="ARBA" id="ARBA00022692"/>
    </source>
</evidence>
<accession>A0ABW9VSG7</accession>
<evidence type="ECO:0000256" key="4">
    <source>
        <dbReference type="ARBA" id="ARBA00022989"/>
    </source>
</evidence>
<gene>
    <name evidence="8" type="ORF">GTP27_20745</name>
</gene>
<dbReference type="SMART" id="SM01049">
    <property type="entry name" value="Cache_2"/>
    <property type="match status" value="1"/>
</dbReference>
<keyword evidence="4" id="KW-1133">Transmembrane helix</keyword>
<dbReference type="Pfam" id="PF17200">
    <property type="entry name" value="sCache_2"/>
    <property type="match status" value="1"/>
</dbReference>
<protein>
    <submittedName>
        <fullName evidence="8">Histidine kinase</fullName>
    </submittedName>
</protein>
<dbReference type="Proteomes" id="UP000478090">
    <property type="component" value="Unassembled WGS sequence"/>
</dbReference>
<keyword evidence="5" id="KW-0472">Membrane</keyword>
<feature type="domain" description="Single Cache" evidence="7">
    <location>
        <begin position="21"/>
        <end position="106"/>
    </location>
</feature>
<keyword evidence="9" id="KW-1185">Reference proteome</keyword>
<dbReference type="RefSeq" id="WP_161041005.1">
    <property type="nucleotide sequence ID" value="NZ_WWCM01000021.1"/>
</dbReference>
<evidence type="ECO:0000313" key="9">
    <source>
        <dbReference type="Proteomes" id="UP000478090"/>
    </source>
</evidence>
<evidence type="ECO:0000256" key="5">
    <source>
        <dbReference type="ARBA" id="ARBA00023136"/>
    </source>
</evidence>
<keyword evidence="6" id="KW-0732">Signal</keyword>
<feature type="signal peptide" evidence="6">
    <location>
        <begin position="1"/>
        <end position="18"/>
    </location>
</feature>
<evidence type="ECO:0000256" key="2">
    <source>
        <dbReference type="ARBA" id="ARBA00022475"/>
    </source>
</evidence>
<dbReference type="InterPro" id="IPR033480">
    <property type="entry name" value="sCache_2"/>
</dbReference>
<keyword evidence="3" id="KW-0812">Transmembrane</keyword>
<keyword evidence="8" id="KW-0418">Kinase</keyword>